<dbReference type="HOGENOM" id="CLU_466665_0_0_4"/>
<protein>
    <submittedName>
        <fullName evidence="2">Uncharacterized protein</fullName>
    </submittedName>
</protein>
<accession>Q3JIV0</accession>
<feature type="compositionally biased region" description="Basic residues" evidence="1">
    <location>
        <begin position="561"/>
        <end position="572"/>
    </location>
</feature>
<reference evidence="2 3" key="1">
    <citation type="submission" date="2005-09" db="EMBL/GenBank/DDBJ databases">
        <authorList>
            <person name="Woods D.E."/>
            <person name="Nierman W.C."/>
        </authorList>
    </citation>
    <scope>NUCLEOTIDE SEQUENCE [LARGE SCALE GENOMIC DNA]</scope>
    <source>
        <strain evidence="2 3">1710b</strain>
    </source>
</reference>
<dbReference type="AlphaFoldDB" id="Q3JIV0"/>
<feature type="compositionally biased region" description="Basic and acidic residues" evidence="1">
    <location>
        <begin position="348"/>
        <end position="369"/>
    </location>
</feature>
<feature type="region of interest" description="Disordered" evidence="1">
    <location>
        <begin position="395"/>
        <end position="487"/>
    </location>
</feature>
<dbReference type="Proteomes" id="UP000002700">
    <property type="component" value="Chromosome II"/>
</dbReference>
<evidence type="ECO:0000313" key="2">
    <source>
        <dbReference type="EMBL" id="ABA53376.1"/>
    </source>
</evidence>
<proteinExistence type="predicted"/>
<feature type="compositionally biased region" description="Basic residues" evidence="1">
    <location>
        <begin position="395"/>
        <end position="412"/>
    </location>
</feature>
<dbReference type="EMBL" id="CP000125">
    <property type="protein sequence ID" value="ABA53376.1"/>
    <property type="molecule type" value="Genomic_DNA"/>
</dbReference>
<feature type="region of interest" description="Disordered" evidence="1">
    <location>
        <begin position="538"/>
        <end position="584"/>
    </location>
</feature>
<feature type="compositionally biased region" description="Basic and acidic residues" evidence="1">
    <location>
        <begin position="322"/>
        <end position="339"/>
    </location>
</feature>
<dbReference type="EnsemblBacteria" id="ABA53376">
    <property type="protein sequence ID" value="ABA53376"/>
    <property type="gene ID" value="BURPS1710b_A1346"/>
</dbReference>
<feature type="compositionally biased region" description="Low complexity" evidence="1">
    <location>
        <begin position="573"/>
        <end position="584"/>
    </location>
</feature>
<feature type="compositionally biased region" description="Basic and acidic residues" evidence="1">
    <location>
        <begin position="433"/>
        <end position="458"/>
    </location>
</feature>
<evidence type="ECO:0000313" key="3">
    <source>
        <dbReference type="Proteomes" id="UP000002700"/>
    </source>
</evidence>
<feature type="compositionally biased region" description="Basic residues" evidence="1">
    <location>
        <begin position="469"/>
        <end position="487"/>
    </location>
</feature>
<dbReference type="KEGG" id="bpm:BURPS1710b_A1346"/>
<evidence type="ECO:0000256" key="1">
    <source>
        <dbReference type="SAM" id="MobiDB-lite"/>
    </source>
</evidence>
<sequence>MLTHLQRERGGHAELPFLDGRWCPDLRNFHTNLATHGANGAFVIGMRPRRCADRRFLQTDAQVLDRGAEGSRPVRMRAAVCSQPVRGQVAVGSRRVRLRADAAGFVASRCLSRTCRPALGAGRGARGAGRGAYVDISLRRKNSRQPGRRTHPTAAARFPFRRTATSSARRRAHGRARVRACGAASTGMPVAVCERPVARCAGTATEPVFADPSTLHPWRRRDAPARPLRALRSAPRRVGRPIQRGSHETDSNRCGADLGRRARRRVRRRRHGHRARHLESAGALHQCRSRRPEPRLLPERAGERDGHRVQRRHALPLGGQRIADRELRRDRHERDDRLADVQCGQRPPLHDDRDSEHVDADLGDRRSVREGPAVRPGARARLQRVAERAERRYLRRAAGHEHRRAKPHARGRRVSERRAGVGAGLDLSVGRHVSGDRHAAGLEDADPHDAARQHREQRGLAAADDTGGRRRGRRAERYSRARRAGQRRRYVGAGARAAIGPGACRARRGTARPASREMPCSFTTNACNTRCASPRRIPASRTCCSSSSAGRRASSRPRCAISRKRSPKRTRAARTCCTTSRPRS</sequence>
<feature type="compositionally biased region" description="Basic and acidic residues" evidence="1">
    <location>
        <begin position="290"/>
        <end position="308"/>
    </location>
</feature>
<feature type="compositionally biased region" description="Low complexity" evidence="1">
    <location>
        <begin position="539"/>
        <end position="560"/>
    </location>
</feature>
<gene>
    <name evidence="2" type="ordered locus">BURPS1710b_A1346</name>
</gene>
<organism evidence="2 3">
    <name type="scientific">Burkholderia pseudomallei (strain 1710b)</name>
    <dbReference type="NCBI Taxonomy" id="320372"/>
    <lineage>
        <taxon>Bacteria</taxon>
        <taxon>Pseudomonadati</taxon>
        <taxon>Pseudomonadota</taxon>
        <taxon>Betaproteobacteria</taxon>
        <taxon>Burkholderiales</taxon>
        <taxon>Burkholderiaceae</taxon>
        <taxon>Burkholderia</taxon>
        <taxon>pseudomallei group</taxon>
    </lineage>
</organism>
<feature type="region of interest" description="Disordered" evidence="1">
    <location>
        <begin position="239"/>
        <end position="383"/>
    </location>
</feature>
<name>Q3JIV0_BURP1</name>
<feature type="compositionally biased region" description="Basic residues" evidence="1">
    <location>
        <begin position="261"/>
        <end position="276"/>
    </location>
</feature>